<accession>A0A0B3BHB8</accession>
<evidence type="ECO:0000259" key="12">
    <source>
        <dbReference type="PROSITE" id="PS51898"/>
    </source>
</evidence>
<protein>
    <recommendedName>
        <fullName evidence="3 11">Tyrosine recombinase XerC</fullName>
    </recommendedName>
</protein>
<dbReference type="PROSITE" id="PS51900">
    <property type="entry name" value="CB"/>
    <property type="match status" value="1"/>
</dbReference>
<keyword evidence="16" id="KW-1185">Reference proteome</keyword>
<dbReference type="GO" id="GO:0006313">
    <property type="term" value="P:DNA transposition"/>
    <property type="evidence" value="ECO:0007669"/>
    <property type="project" value="UniProtKB-UniRule"/>
</dbReference>
<sequence length="299" mass="33648">MQTDLDTYLEQLRSERQLSAHTLDGYRRDLGKVLAWCAQQGIADWASLTPQQLRLLLAELHGQGLSGRSLARLLSAVRGLYRYLLREGRCRHDPAVGLSPPKGERRLPRTLDTDRAMQLLDATVGDDAVARRDHAMLELLYSSGLRLGELVGLELADLDLDAGLVRVTGKGNKTRVLPVGRQAREALRVWLRERAQLAPQDNALFIGVRGARIHPRVVRQQMRQAGVRTLGQHLHPHMLRHSFASHLLESSQDLRAVQELLGHADIGTTQIYTHLDFQHLAKVYDSSHPRARRRSSDKP</sequence>
<evidence type="ECO:0000313" key="15">
    <source>
        <dbReference type="EMBL" id="SIR18088.1"/>
    </source>
</evidence>
<feature type="active site" evidence="11">
    <location>
        <position position="146"/>
    </location>
</feature>
<dbReference type="GO" id="GO:0009037">
    <property type="term" value="F:tyrosine-based site-specific recombinase activity"/>
    <property type="evidence" value="ECO:0007669"/>
    <property type="project" value="UniProtKB-UniRule"/>
</dbReference>
<dbReference type="EMBL" id="FTMC01000016">
    <property type="protein sequence ID" value="SIR18088.1"/>
    <property type="molecule type" value="Genomic_DNA"/>
</dbReference>
<dbReference type="Pfam" id="PF00589">
    <property type="entry name" value="Phage_integrase"/>
    <property type="match status" value="1"/>
</dbReference>
<name>A0A0B3BHB8_9PSED</name>
<dbReference type="HAMAP" id="MF_01808">
    <property type="entry name" value="Recomb_XerC_XerD"/>
    <property type="match status" value="1"/>
</dbReference>
<dbReference type="PANTHER" id="PTHR30349:SF81">
    <property type="entry name" value="TYROSINE RECOMBINASE XERC"/>
    <property type="match status" value="1"/>
</dbReference>
<dbReference type="GO" id="GO:0007059">
    <property type="term" value="P:chromosome segregation"/>
    <property type="evidence" value="ECO:0007669"/>
    <property type="project" value="UniProtKB-UniRule"/>
</dbReference>
<dbReference type="Gene3D" id="1.10.150.130">
    <property type="match status" value="1"/>
</dbReference>
<dbReference type="SUPFAM" id="SSF56349">
    <property type="entry name" value="DNA breaking-rejoining enzymes"/>
    <property type="match status" value="1"/>
</dbReference>
<dbReference type="GO" id="GO:0003677">
    <property type="term" value="F:DNA binding"/>
    <property type="evidence" value="ECO:0007669"/>
    <property type="project" value="UniProtKB-UniRule"/>
</dbReference>
<gene>
    <name evidence="11" type="primary">xerC</name>
    <name evidence="14" type="ORF">PT85_15450</name>
    <name evidence="15" type="ORF">SAMN05421672_11619</name>
</gene>
<dbReference type="OrthoDB" id="9801717at2"/>
<evidence type="ECO:0000313" key="16">
    <source>
        <dbReference type="Proteomes" id="UP000030980"/>
    </source>
</evidence>
<dbReference type="Proteomes" id="UP000030980">
    <property type="component" value="Unassembled WGS sequence"/>
</dbReference>
<feature type="active site" evidence="11">
    <location>
        <position position="170"/>
    </location>
</feature>
<dbReference type="InterPro" id="IPR013762">
    <property type="entry name" value="Integrase-like_cat_sf"/>
</dbReference>
<evidence type="ECO:0000256" key="6">
    <source>
        <dbReference type="ARBA" id="ARBA00022829"/>
    </source>
</evidence>
<dbReference type="InterPro" id="IPR010998">
    <property type="entry name" value="Integrase_recombinase_N"/>
</dbReference>
<feature type="domain" description="Tyr recombinase" evidence="12">
    <location>
        <begin position="106"/>
        <end position="285"/>
    </location>
</feature>
<evidence type="ECO:0000256" key="4">
    <source>
        <dbReference type="ARBA" id="ARBA00022490"/>
    </source>
</evidence>
<comment type="similarity">
    <text evidence="2 11">Belongs to the 'phage' integrase family. XerC subfamily.</text>
</comment>
<keyword evidence="6 11" id="KW-0159">Chromosome partition</keyword>
<evidence type="ECO:0000256" key="9">
    <source>
        <dbReference type="ARBA" id="ARBA00023172"/>
    </source>
</evidence>
<evidence type="ECO:0000313" key="14">
    <source>
        <dbReference type="EMBL" id="KHO63878.1"/>
    </source>
</evidence>
<feature type="active site" evidence="11">
    <location>
        <position position="237"/>
    </location>
</feature>
<feature type="active site" evidence="11">
    <location>
        <position position="263"/>
    </location>
</feature>
<keyword evidence="8 11" id="KW-0238">DNA-binding</keyword>
<dbReference type="NCBIfam" id="TIGR02224">
    <property type="entry name" value="recomb_XerC"/>
    <property type="match status" value="1"/>
</dbReference>
<evidence type="ECO:0000256" key="5">
    <source>
        <dbReference type="ARBA" id="ARBA00022618"/>
    </source>
</evidence>
<dbReference type="InterPro" id="IPR011010">
    <property type="entry name" value="DNA_brk_join_enz"/>
</dbReference>
<dbReference type="InterPro" id="IPR004107">
    <property type="entry name" value="Integrase_SAM-like_N"/>
</dbReference>
<dbReference type="GO" id="GO:0051301">
    <property type="term" value="P:cell division"/>
    <property type="evidence" value="ECO:0007669"/>
    <property type="project" value="UniProtKB-UniRule"/>
</dbReference>
<evidence type="ECO:0000313" key="17">
    <source>
        <dbReference type="Proteomes" id="UP000186079"/>
    </source>
</evidence>
<dbReference type="PANTHER" id="PTHR30349">
    <property type="entry name" value="PHAGE INTEGRASE-RELATED"/>
    <property type="match status" value="1"/>
</dbReference>
<dbReference type="Gene3D" id="1.10.443.10">
    <property type="entry name" value="Intergrase catalytic core"/>
    <property type="match status" value="1"/>
</dbReference>
<reference evidence="14 16" key="1">
    <citation type="submission" date="2014-11" db="EMBL/GenBank/DDBJ databases">
        <title>Genome sequence of Pseudomonas tuomuerensis JCM 14085.</title>
        <authorList>
            <person name="Shin S.-K."/>
            <person name="Yi H."/>
        </authorList>
    </citation>
    <scope>NUCLEOTIDE SEQUENCE [LARGE SCALE GENOMIC DNA]</scope>
    <source>
        <strain evidence="14 16">JCM 14085</strain>
    </source>
</reference>
<dbReference type="GO" id="GO:0005737">
    <property type="term" value="C:cytoplasm"/>
    <property type="evidence" value="ECO:0007669"/>
    <property type="project" value="UniProtKB-SubCell"/>
</dbReference>
<dbReference type="EMBL" id="JTAK01000006">
    <property type="protein sequence ID" value="KHO63878.1"/>
    <property type="molecule type" value="Genomic_DNA"/>
</dbReference>
<evidence type="ECO:0000256" key="7">
    <source>
        <dbReference type="ARBA" id="ARBA00022908"/>
    </source>
</evidence>
<dbReference type="InterPro" id="IPR023009">
    <property type="entry name" value="Tyrosine_recombinase_XerC/XerD"/>
</dbReference>
<dbReference type="CDD" id="cd00798">
    <property type="entry name" value="INT_XerDC_C"/>
    <property type="match status" value="1"/>
</dbReference>
<dbReference type="InterPro" id="IPR050090">
    <property type="entry name" value="Tyrosine_recombinase_XerCD"/>
</dbReference>
<dbReference type="InterPro" id="IPR044068">
    <property type="entry name" value="CB"/>
</dbReference>
<dbReference type="AlphaFoldDB" id="A0A0B3BHB8"/>
<dbReference type="Pfam" id="PF02899">
    <property type="entry name" value="Phage_int_SAM_1"/>
    <property type="match status" value="1"/>
</dbReference>
<dbReference type="PROSITE" id="PS51898">
    <property type="entry name" value="TYR_RECOMBINASE"/>
    <property type="match status" value="1"/>
</dbReference>
<dbReference type="NCBIfam" id="NF001399">
    <property type="entry name" value="PRK00283.1"/>
    <property type="match status" value="1"/>
</dbReference>
<keyword evidence="7 11" id="KW-0229">DNA integration</keyword>
<feature type="active site" evidence="11">
    <location>
        <position position="240"/>
    </location>
</feature>
<comment type="subunit">
    <text evidence="11">Forms a cyclic heterotetrameric complex composed of two molecules of XerC and two molecules of XerD.</text>
</comment>
<reference evidence="15 17" key="2">
    <citation type="submission" date="2017-01" db="EMBL/GenBank/DDBJ databases">
        <authorList>
            <person name="Mah S.A."/>
            <person name="Swanson W.J."/>
            <person name="Moy G.W."/>
            <person name="Vacquier V.D."/>
        </authorList>
    </citation>
    <scope>NUCLEOTIDE SEQUENCE [LARGE SCALE GENOMIC DNA]</scope>
    <source>
        <strain evidence="15 17">ATCC 29606</strain>
    </source>
</reference>
<keyword evidence="10 11" id="KW-0131">Cell cycle</keyword>
<evidence type="ECO:0000256" key="1">
    <source>
        <dbReference type="ARBA" id="ARBA00004496"/>
    </source>
</evidence>
<dbReference type="STRING" id="706570.PT85_15450"/>
<keyword evidence="9 11" id="KW-0233">DNA recombination</keyword>
<evidence type="ECO:0000256" key="3">
    <source>
        <dbReference type="ARBA" id="ARBA00015804"/>
    </source>
</evidence>
<dbReference type="RefSeq" id="WP_039560127.1">
    <property type="nucleotide sequence ID" value="NZ_FMUP01000004.1"/>
</dbReference>
<keyword evidence="4 11" id="KW-0963">Cytoplasm</keyword>
<keyword evidence="5 11" id="KW-0132">Cell division</keyword>
<dbReference type="InterPro" id="IPR011931">
    <property type="entry name" value="Recomb_XerC"/>
</dbReference>
<dbReference type="Proteomes" id="UP000186079">
    <property type="component" value="Unassembled WGS sequence"/>
</dbReference>
<evidence type="ECO:0000259" key="13">
    <source>
        <dbReference type="PROSITE" id="PS51900"/>
    </source>
</evidence>
<proteinExistence type="inferred from homology"/>
<accession>A0A0B2DBN5</accession>
<evidence type="ECO:0000256" key="10">
    <source>
        <dbReference type="ARBA" id="ARBA00023306"/>
    </source>
</evidence>
<evidence type="ECO:0000256" key="11">
    <source>
        <dbReference type="HAMAP-Rule" id="MF_01808"/>
    </source>
</evidence>
<dbReference type="PATRIC" id="fig|706570.3.peg.859"/>
<dbReference type="InterPro" id="IPR002104">
    <property type="entry name" value="Integrase_catalytic"/>
</dbReference>
<comment type="subcellular location">
    <subcellularLocation>
        <location evidence="1 11">Cytoplasm</location>
    </subcellularLocation>
</comment>
<feature type="domain" description="Core-binding (CB)" evidence="13">
    <location>
        <begin position="1"/>
        <end position="85"/>
    </location>
</feature>
<comment type="function">
    <text evidence="11">Site-specific tyrosine recombinase, which acts by catalyzing the cutting and rejoining of the recombining DNA molecules. The XerC-XerD complex is essential to convert dimers of the bacterial chromosome into monomers to permit their segregation at cell division. It also contributes to the segregational stability of plasmids.</text>
</comment>
<feature type="active site" description="O-(3'-phospho-DNA)-tyrosine intermediate" evidence="11">
    <location>
        <position position="272"/>
    </location>
</feature>
<evidence type="ECO:0000256" key="8">
    <source>
        <dbReference type="ARBA" id="ARBA00023125"/>
    </source>
</evidence>
<organism evidence="14 16">
    <name type="scientific">Pseudomonas flexibilis</name>
    <dbReference type="NCBI Taxonomy" id="706570"/>
    <lineage>
        <taxon>Bacteria</taxon>
        <taxon>Pseudomonadati</taxon>
        <taxon>Pseudomonadota</taxon>
        <taxon>Gammaproteobacteria</taxon>
        <taxon>Pseudomonadales</taxon>
        <taxon>Pseudomonadaceae</taxon>
        <taxon>Pseudomonas</taxon>
    </lineage>
</organism>
<evidence type="ECO:0000256" key="2">
    <source>
        <dbReference type="ARBA" id="ARBA00006657"/>
    </source>
</evidence>